<protein>
    <submittedName>
        <fullName evidence="2">Uncharacterized protein</fullName>
    </submittedName>
</protein>
<accession>A0ABQ4BYU1</accession>
<organism evidence="2 3">
    <name type="scientific">Asanoa iriomotensis</name>
    <dbReference type="NCBI Taxonomy" id="234613"/>
    <lineage>
        <taxon>Bacteria</taxon>
        <taxon>Bacillati</taxon>
        <taxon>Actinomycetota</taxon>
        <taxon>Actinomycetes</taxon>
        <taxon>Micromonosporales</taxon>
        <taxon>Micromonosporaceae</taxon>
        <taxon>Asanoa</taxon>
    </lineage>
</organism>
<dbReference type="EMBL" id="BONC01000006">
    <property type="protein sequence ID" value="GIF55225.1"/>
    <property type="molecule type" value="Genomic_DNA"/>
</dbReference>
<sequence>MDLAVSTEPPPRYGVEEIVAQGKRVQRRRRARGWAASGTAALAVLGVVATVVAQGGAKPAQETAAALTVPAAGPPFSFTVAGYKVGKLRVAPPIDVSTAYQISPVYADDMVTNDRAVDESEPSTDQGPTLYAYLTVYRPGAYEPGKLAKGTSVTIAGRPGLELGTLGKGTHVRTLAWQYDTDAWAVIDAYSSTGDNPTATQLRELAAGLRGAAPTPARVPVTVGHVPAGYELGEVSMHAITGLNGIASARDGDHAGLLFAKPALPTTGLTTPHGGVDGVDVPGTFTIYVVPARNANQSPSPGISCLRDFCNRWSADGATQMQVVSTGPRRLPEAELIKILNGLTLGDVSDDRTWTEVTAALP</sequence>
<gene>
    <name evidence="2" type="ORF">Air01nite_13200</name>
</gene>
<reference evidence="2 3" key="1">
    <citation type="submission" date="2021-01" db="EMBL/GenBank/DDBJ databases">
        <title>Whole genome shotgun sequence of Asanoa iriomotensis NBRC 100142.</title>
        <authorList>
            <person name="Komaki H."/>
            <person name="Tamura T."/>
        </authorList>
    </citation>
    <scope>NUCLEOTIDE SEQUENCE [LARGE SCALE GENOMIC DNA]</scope>
    <source>
        <strain evidence="2 3">NBRC 100142</strain>
    </source>
</reference>
<proteinExistence type="predicted"/>
<keyword evidence="1" id="KW-0472">Membrane</keyword>
<keyword evidence="3" id="KW-1185">Reference proteome</keyword>
<keyword evidence="1" id="KW-0812">Transmembrane</keyword>
<evidence type="ECO:0000313" key="2">
    <source>
        <dbReference type="EMBL" id="GIF55225.1"/>
    </source>
</evidence>
<feature type="transmembrane region" description="Helical" evidence="1">
    <location>
        <begin position="33"/>
        <end position="53"/>
    </location>
</feature>
<keyword evidence="1" id="KW-1133">Transmembrane helix</keyword>
<name>A0ABQ4BYU1_9ACTN</name>
<comment type="caution">
    <text evidence="2">The sequence shown here is derived from an EMBL/GenBank/DDBJ whole genome shotgun (WGS) entry which is preliminary data.</text>
</comment>
<evidence type="ECO:0000313" key="3">
    <source>
        <dbReference type="Proteomes" id="UP000624325"/>
    </source>
</evidence>
<dbReference type="Proteomes" id="UP000624325">
    <property type="component" value="Unassembled WGS sequence"/>
</dbReference>
<evidence type="ECO:0000256" key="1">
    <source>
        <dbReference type="SAM" id="Phobius"/>
    </source>
</evidence>